<dbReference type="EMBL" id="JAAALK010000282">
    <property type="protein sequence ID" value="KAG8080073.1"/>
    <property type="molecule type" value="Genomic_DNA"/>
</dbReference>
<sequence>MSSRSAARGGVPRPRRSGSSSVAPRAPVSSGGDLPGRAEGFNWWGAGGLAAAAPTARWQACGRTGRAPARMPTGNRELVRRALSPPATRARRAGALRRWSFRPAPSRLRTVSSSSPASPRSA</sequence>
<feature type="compositionally biased region" description="Low complexity" evidence="1">
    <location>
        <begin position="104"/>
        <end position="122"/>
    </location>
</feature>
<dbReference type="OrthoDB" id="696883at2759"/>
<feature type="region of interest" description="Disordered" evidence="1">
    <location>
        <begin position="1"/>
        <end position="39"/>
    </location>
</feature>
<protein>
    <submittedName>
        <fullName evidence="3">Uncharacterized protein</fullName>
    </submittedName>
</protein>
<dbReference type="Proteomes" id="UP000729402">
    <property type="component" value="Unassembled WGS sequence"/>
</dbReference>
<dbReference type="AlphaFoldDB" id="A0A8J5STI5"/>
<keyword evidence="4" id="KW-1185">Reference proteome</keyword>
<reference evidence="3" key="1">
    <citation type="journal article" date="2021" name="bioRxiv">
        <title>Whole Genome Assembly and Annotation of Northern Wild Rice, Zizania palustris L., Supports a Whole Genome Duplication in the Zizania Genus.</title>
        <authorList>
            <person name="Haas M."/>
            <person name="Kono T."/>
            <person name="Macchietto M."/>
            <person name="Millas R."/>
            <person name="McGilp L."/>
            <person name="Shao M."/>
            <person name="Duquette J."/>
            <person name="Hirsch C.N."/>
            <person name="Kimball J."/>
        </authorList>
    </citation>
    <scope>NUCLEOTIDE SEQUENCE</scope>
    <source>
        <tissue evidence="3">Fresh leaf tissue</tissue>
    </source>
</reference>
<evidence type="ECO:0000313" key="2">
    <source>
        <dbReference type="EMBL" id="KAG8080073.1"/>
    </source>
</evidence>
<accession>A0A8J5STI5</accession>
<evidence type="ECO:0000313" key="4">
    <source>
        <dbReference type="Proteomes" id="UP000729402"/>
    </source>
</evidence>
<feature type="compositionally biased region" description="Low complexity" evidence="1">
    <location>
        <begin position="1"/>
        <end position="31"/>
    </location>
</feature>
<reference evidence="3" key="2">
    <citation type="submission" date="2021-02" db="EMBL/GenBank/DDBJ databases">
        <authorList>
            <person name="Kimball J.A."/>
            <person name="Haas M.W."/>
            <person name="Macchietto M."/>
            <person name="Kono T."/>
            <person name="Duquette J."/>
            <person name="Shao M."/>
        </authorList>
    </citation>
    <scope>NUCLEOTIDE SEQUENCE</scope>
    <source>
        <tissue evidence="3">Fresh leaf tissue</tissue>
    </source>
</reference>
<name>A0A8J5STI5_ZIZPA</name>
<gene>
    <name evidence="2" type="ORF">GUJ93_ZPchr0007g5247</name>
    <name evidence="3" type="ORF">GUJ93_ZPchr0007g5522</name>
</gene>
<dbReference type="EMBL" id="JAAALK010000282">
    <property type="protein sequence ID" value="KAG8080075.1"/>
    <property type="molecule type" value="Genomic_DNA"/>
</dbReference>
<organism evidence="3 4">
    <name type="scientific">Zizania palustris</name>
    <name type="common">Northern wild rice</name>
    <dbReference type="NCBI Taxonomy" id="103762"/>
    <lineage>
        <taxon>Eukaryota</taxon>
        <taxon>Viridiplantae</taxon>
        <taxon>Streptophyta</taxon>
        <taxon>Embryophyta</taxon>
        <taxon>Tracheophyta</taxon>
        <taxon>Spermatophyta</taxon>
        <taxon>Magnoliopsida</taxon>
        <taxon>Liliopsida</taxon>
        <taxon>Poales</taxon>
        <taxon>Poaceae</taxon>
        <taxon>BOP clade</taxon>
        <taxon>Oryzoideae</taxon>
        <taxon>Oryzeae</taxon>
        <taxon>Zizaniinae</taxon>
        <taxon>Zizania</taxon>
    </lineage>
</organism>
<comment type="caution">
    <text evidence="3">The sequence shown here is derived from an EMBL/GenBank/DDBJ whole genome shotgun (WGS) entry which is preliminary data.</text>
</comment>
<feature type="region of interest" description="Disordered" evidence="1">
    <location>
        <begin position="62"/>
        <end position="122"/>
    </location>
</feature>
<evidence type="ECO:0000256" key="1">
    <source>
        <dbReference type="SAM" id="MobiDB-lite"/>
    </source>
</evidence>
<proteinExistence type="predicted"/>
<evidence type="ECO:0000313" key="3">
    <source>
        <dbReference type="EMBL" id="KAG8080075.1"/>
    </source>
</evidence>